<evidence type="ECO:0000256" key="2">
    <source>
        <dbReference type="ARBA" id="ARBA00006971"/>
    </source>
</evidence>
<dbReference type="SUPFAM" id="SSF117892">
    <property type="entry name" value="Band 7/SPFH domain"/>
    <property type="match status" value="1"/>
</dbReference>
<reference evidence="11" key="2">
    <citation type="submission" date="2018-06" db="EMBL/GenBank/DDBJ databases">
        <title>Genome sequence of Rhodanobacteraceae bacterium strain Dysh456.</title>
        <authorList>
            <person name="Fukui M."/>
        </authorList>
    </citation>
    <scope>NUCLEOTIDE SEQUENCE [LARGE SCALE GENOMIC DNA]</scope>
    <source>
        <strain evidence="11">Dysh456</strain>
    </source>
</reference>
<feature type="region of interest" description="Disordered" evidence="8">
    <location>
        <begin position="1"/>
        <end position="25"/>
    </location>
</feature>
<evidence type="ECO:0000256" key="5">
    <source>
        <dbReference type="ARBA" id="ARBA00023136"/>
    </source>
</evidence>
<protein>
    <recommendedName>
        <fullName evidence="6">Protein HflK</fullName>
    </recommendedName>
</protein>
<comment type="function">
    <text evidence="6">HflC and HflK could encode or regulate a protease.</text>
</comment>
<accession>A0A2Z6E779</accession>
<dbReference type="GO" id="GO:0016020">
    <property type="term" value="C:membrane"/>
    <property type="evidence" value="ECO:0007669"/>
    <property type="project" value="UniProtKB-SubCell"/>
</dbReference>
<feature type="transmembrane region" description="Helical" evidence="6">
    <location>
        <begin position="46"/>
        <end position="75"/>
    </location>
</feature>
<dbReference type="OrthoDB" id="9779595at2"/>
<comment type="subcellular location">
    <subcellularLocation>
        <location evidence="1">Membrane</location>
        <topology evidence="1">Single-pass membrane protein</topology>
    </subcellularLocation>
</comment>
<comment type="subunit">
    <text evidence="6">HflC and HflK may interact to form a multimeric complex.</text>
</comment>
<evidence type="ECO:0000313" key="11">
    <source>
        <dbReference type="Proteomes" id="UP000270530"/>
    </source>
</evidence>
<evidence type="ECO:0000256" key="7">
    <source>
        <dbReference type="SAM" id="Coils"/>
    </source>
</evidence>
<dbReference type="InterPro" id="IPR010201">
    <property type="entry name" value="HflK"/>
</dbReference>
<dbReference type="RefSeq" id="WP_126538756.1">
    <property type="nucleotide sequence ID" value="NZ_AP018560.1"/>
</dbReference>
<evidence type="ECO:0000313" key="10">
    <source>
        <dbReference type="EMBL" id="BBD80632.1"/>
    </source>
</evidence>
<sequence>MAWNRPGGSGPHEPWQRPPTNRSPQQQLWRRLKPWFTRFGKGPGGLAGIVLAFVLVLLVLGSQVVIGTGEVGVVLRLGRYDRLLGPGMHFKWPRPIETVVKTAAGRTHAVSDNALELTQDGALVNVEYTVQYEVDDLRKYLFSAEDADGTVAVAAQAAVRAVIGQASLDRLLADRGTTLADAAAQALQRRLDAYGVGIRVSEISLQSVSPPAEVKDAFDDVDKAREEKSSAEVEARAYAGKVLPAARSEAAKTLAEAQAYKAERVARAQGETAQFNLLLAAYRAAPALTRRRLWLETMEEVLAGQHKVIAGGNGPVSVQLPSTPAPAPAASAGQGAATPQAKP</sequence>
<organism evidence="10 11">
    <name type="scientific">Aerosticca soli</name>
    <dbReference type="NCBI Taxonomy" id="2010829"/>
    <lineage>
        <taxon>Bacteria</taxon>
        <taxon>Pseudomonadati</taxon>
        <taxon>Pseudomonadota</taxon>
        <taxon>Gammaproteobacteria</taxon>
        <taxon>Lysobacterales</taxon>
        <taxon>Rhodanobacteraceae</taxon>
        <taxon>Aerosticca</taxon>
    </lineage>
</organism>
<dbReference type="InterPro" id="IPR036013">
    <property type="entry name" value="Band_7/SPFH_dom_sf"/>
</dbReference>
<name>A0A2Z6E779_9GAMM</name>
<dbReference type="AlphaFoldDB" id="A0A2Z6E779"/>
<dbReference type="KEGG" id="rbd:ALSL_1997"/>
<keyword evidence="3 6" id="KW-0812">Transmembrane</keyword>
<proteinExistence type="inferred from homology"/>
<dbReference type="SMART" id="SM00244">
    <property type="entry name" value="PHB"/>
    <property type="match status" value="1"/>
</dbReference>
<keyword evidence="5 6" id="KW-0472">Membrane</keyword>
<dbReference type="NCBIfam" id="TIGR01933">
    <property type="entry name" value="hflK"/>
    <property type="match status" value="1"/>
</dbReference>
<evidence type="ECO:0000256" key="1">
    <source>
        <dbReference type="ARBA" id="ARBA00004167"/>
    </source>
</evidence>
<dbReference type="InterPro" id="IPR001107">
    <property type="entry name" value="Band_7"/>
</dbReference>
<feature type="domain" description="Band 7" evidence="9">
    <location>
        <begin position="61"/>
        <end position="222"/>
    </location>
</feature>
<dbReference type="Gene3D" id="3.30.479.30">
    <property type="entry name" value="Band 7 domain"/>
    <property type="match status" value="1"/>
</dbReference>
<dbReference type="EMBL" id="AP018560">
    <property type="protein sequence ID" value="BBD80632.1"/>
    <property type="molecule type" value="Genomic_DNA"/>
</dbReference>
<feature type="compositionally biased region" description="Low complexity" evidence="8">
    <location>
        <begin position="328"/>
        <end position="343"/>
    </location>
</feature>
<comment type="similarity">
    <text evidence="2 6">Belongs to the band 7/mec-2 family. HflK subfamily.</text>
</comment>
<evidence type="ECO:0000256" key="6">
    <source>
        <dbReference type="RuleBase" id="RU364113"/>
    </source>
</evidence>
<reference evidence="11" key="1">
    <citation type="submission" date="2018-04" db="EMBL/GenBank/DDBJ databases">
        <authorList>
            <person name="Watanabe M."/>
            <person name="Kojima H."/>
        </authorList>
    </citation>
    <scope>NUCLEOTIDE SEQUENCE [LARGE SCALE GENOMIC DNA]</scope>
    <source>
        <strain evidence="11">Dysh456</strain>
    </source>
</reference>
<dbReference type="PANTHER" id="PTHR43327">
    <property type="entry name" value="STOMATIN-LIKE PROTEIN 2, MITOCHONDRIAL"/>
    <property type="match status" value="1"/>
</dbReference>
<dbReference type="PRINTS" id="PR00721">
    <property type="entry name" value="STOMATIN"/>
</dbReference>
<feature type="region of interest" description="Disordered" evidence="8">
    <location>
        <begin position="314"/>
        <end position="343"/>
    </location>
</feature>
<dbReference type="CDD" id="cd03404">
    <property type="entry name" value="SPFH_HflK"/>
    <property type="match status" value="1"/>
</dbReference>
<dbReference type="Pfam" id="PF01145">
    <property type="entry name" value="Band_7"/>
    <property type="match status" value="1"/>
</dbReference>
<dbReference type="Proteomes" id="UP000270530">
    <property type="component" value="Chromosome"/>
</dbReference>
<keyword evidence="4 6" id="KW-1133">Transmembrane helix</keyword>
<dbReference type="PANTHER" id="PTHR43327:SF2">
    <property type="entry name" value="MODULATOR OF FTSH PROTEASE HFLK"/>
    <property type="match status" value="1"/>
</dbReference>
<keyword evidence="7" id="KW-0175">Coiled coil</keyword>
<evidence type="ECO:0000259" key="9">
    <source>
        <dbReference type="SMART" id="SM00244"/>
    </source>
</evidence>
<keyword evidence="11" id="KW-1185">Reference proteome</keyword>
<evidence type="ECO:0000256" key="4">
    <source>
        <dbReference type="ARBA" id="ARBA00022989"/>
    </source>
</evidence>
<dbReference type="InterPro" id="IPR050710">
    <property type="entry name" value="Band7/mec-2_domain"/>
</dbReference>
<feature type="coiled-coil region" evidence="7">
    <location>
        <begin position="214"/>
        <end position="241"/>
    </location>
</feature>
<dbReference type="InterPro" id="IPR001972">
    <property type="entry name" value="Stomatin_HflK_fam"/>
</dbReference>
<evidence type="ECO:0000256" key="3">
    <source>
        <dbReference type="ARBA" id="ARBA00022692"/>
    </source>
</evidence>
<evidence type="ECO:0000256" key="8">
    <source>
        <dbReference type="SAM" id="MobiDB-lite"/>
    </source>
</evidence>
<gene>
    <name evidence="10" type="ORF">ALSL_1997</name>
</gene>